<organism evidence="2 3">
    <name type="scientific">Streptomyces liangshanensis</name>
    <dbReference type="NCBI Taxonomy" id="2717324"/>
    <lineage>
        <taxon>Bacteria</taxon>
        <taxon>Bacillati</taxon>
        <taxon>Actinomycetota</taxon>
        <taxon>Actinomycetes</taxon>
        <taxon>Kitasatosporales</taxon>
        <taxon>Streptomycetaceae</taxon>
        <taxon>Streptomyces</taxon>
    </lineage>
</organism>
<accession>A0A6G9H6P0</accession>
<name>A0A6G9H6P0_9ACTN</name>
<gene>
    <name evidence="2" type="ORF">HA039_31040</name>
</gene>
<evidence type="ECO:0000313" key="3">
    <source>
        <dbReference type="Proteomes" id="UP000501179"/>
    </source>
</evidence>
<protein>
    <submittedName>
        <fullName evidence="2">Uncharacterized protein</fullName>
    </submittedName>
</protein>
<dbReference type="RefSeq" id="WP_167034968.1">
    <property type="nucleotide sequence ID" value="NZ_CP050177.1"/>
</dbReference>
<proteinExistence type="predicted"/>
<evidence type="ECO:0000256" key="1">
    <source>
        <dbReference type="SAM" id="MobiDB-lite"/>
    </source>
</evidence>
<dbReference type="EMBL" id="CP050177">
    <property type="protein sequence ID" value="QIQ06160.1"/>
    <property type="molecule type" value="Genomic_DNA"/>
</dbReference>
<keyword evidence="3" id="KW-1185">Reference proteome</keyword>
<reference evidence="2 3" key="1">
    <citation type="submission" date="2020-03" db="EMBL/GenBank/DDBJ databases">
        <title>A novel species.</title>
        <authorList>
            <person name="Gao J."/>
        </authorList>
    </citation>
    <scope>NUCLEOTIDE SEQUENCE [LARGE SCALE GENOMIC DNA]</scope>
    <source>
        <strain evidence="2 3">QMT-12</strain>
    </source>
</reference>
<sequence length="54" mass="6395">MSDPIEVWTSRLRDMTGEKETDSEDARRFVEDLYTAAQIDQDQVRAKAEFEREE</sequence>
<feature type="region of interest" description="Disordered" evidence="1">
    <location>
        <begin position="1"/>
        <end position="24"/>
    </location>
</feature>
<dbReference type="Proteomes" id="UP000501179">
    <property type="component" value="Chromosome"/>
</dbReference>
<feature type="compositionally biased region" description="Basic and acidic residues" evidence="1">
    <location>
        <begin position="11"/>
        <end position="24"/>
    </location>
</feature>
<dbReference type="KEGG" id="slia:HA039_31040"/>
<evidence type="ECO:0000313" key="2">
    <source>
        <dbReference type="EMBL" id="QIQ06160.1"/>
    </source>
</evidence>
<dbReference type="AlphaFoldDB" id="A0A6G9H6P0"/>